<gene>
    <name evidence="2" type="ORF">GALL_553090</name>
</gene>
<organism evidence="2">
    <name type="scientific">mine drainage metagenome</name>
    <dbReference type="NCBI Taxonomy" id="410659"/>
    <lineage>
        <taxon>unclassified sequences</taxon>
        <taxon>metagenomes</taxon>
        <taxon>ecological metagenomes</taxon>
    </lineage>
</organism>
<keyword evidence="1" id="KW-0812">Transmembrane</keyword>
<accession>A0A1J5NY59</accession>
<dbReference type="EMBL" id="MLJW01009261">
    <property type="protein sequence ID" value="OIQ63152.1"/>
    <property type="molecule type" value="Genomic_DNA"/>
</dbReference>
<feature type="transmembrane region" description="Helical" evidence="1">
    <location>
        <begin position="116"/>
        <end position="133"/>
    </location>
</feature>
<keyword evidence="1" id="KW-1133">Transmembrane helix</keyword>
<feature type="transmembrane region" description="Helical" evidence="1">
    <location>
        <begin position="67"/>
        <end position="84"/>
    </location>
</feature>
<evidence type="ECO:0000256" key="1">
    <source>
        <dbReference type="SAM" id="Phobius"/>
    </source>
</evidence>
<comment type="caution">
    <text evidence="2">The sequence shown here is derived from an EMBL/GenBank/DDBJ whole genome shotgun (WGS) entry which is preliminary data.</text>
</comment>
<proteinExistence type="predicted"/>
<dbReference type="AlphaFoldDB" id="A0A1J5NY59"/>
<feature type="transmembrane region" description="Helical" evidence="1">
    <location>
        <begin position="90"/>
        <end position="109"/>
    </location>
</feature>
<protein>
    <submittedName>
        <fullName evidence="2">Uncharacterized protein</fullName>
    </submittedName>
</protein>
<keyword evidence="1" id="KW-0472">Membrane</keyword>
<name>A0A1J5NY59_9ZZZZ</name>
<reference evidence="2" key="1">
    <citation type="submission" date="2016-10" db="EMBL/GenBank/DDBJ databases">
        <title>Sequence of Gallionella enrichment culture.</title>
        <authorList>
            <person name="Poehlein A."/>
            <person name="Muehling M."/>
            <person name="Daniel R."/>
        </authorList>
    </citation>
    <scope>NUCLEOTIDE SEQUENCE</scope>
</reference>
<feature type="transmembrane region" description="Helical" evidence="1">
    <location>
        <begin position="38"/>
        <end position="55"/>
    </location>
</feature>
<evidence type="ECO:0000313" key="2">
    <source>
        <dbReference type="EMBL" id="OIQ63152.1"/>
    </source>
</evidence>
<sequence length="183" mass="21599">MLTFLVGIMEKVLPDGPSAFFLHQVKSYFEIYPVQSSINFVTLICVLFLLMLIVFYKKATSFDQRFIVAFLIFVYTSIIFSEIGEIQSRFGYYFTIGIAYCAWGFLILFRRYARMAYVVLMVFYANVKIILPLRTEATMLTYTPYRSYLFHLDRNEQTEQEIILRHAKSEEKSQDLFNDNAMH</sequence>